<name>A0A3S3R4V5_9SPHI</name>
<feature type="chain" id="PRO_5018525879" evidence="5">
    <location>
        <begin position="32"/>
        <end position="407"/>
    </location>
</feature>
<evidence type="ECO:0000256" key="3">
    <source>
        <dbReference type="PIRSR" id="PIRSR610905-1"/>
    </source>
</evidence>
<feature type="binding site" evidence="4">
    <location>
        <position position="246"/>
    </location>
    <ligand>
        <name>substrate</name>
    </ligand>
</feature>
<feature type="binding site" evidence="4">
    <location>
        <position position="127"/>
    </location>
    <ligand>
        <name>substrate</name>
    </ligand>
</feature>
<gene>
    <name evidence="6" type="ORF">DPV69_18125</name>
</gene>
<protein>
    <submittedName>
        <fullName evidence="6">Glucuronyl hydrolase</fullName>
    </submittedName>
</protein>
<organism evidence="6 7">
    <name type="scientific">Pedobacter chitinilyticus</name>
    <dbReference type="NCBI Taxonomy" id="2233776"/>
    <lineage>
        <taxon>Bacteria</taxon>
        <taxon>Pseudomonadati</taxon>
        <taxon>Bacteroidota</taxon>
        <taxon>Sphingobacteriia</taxon>
        <taxon>Sphingobacteriales</taxon>
        <taxon>Sphingobacteriaceae</taxon>
        <taxon>Pedobacter</taxon>
    </lineage>
</organism>
<evidence type="ECO:0000313" key="6">
    <source>
        <dbReference type="EMBL" id="RWU05079.1"/>
    </source>
</evidence>
<accession>A0A3S3R4V5</accession>
<dbReference type="PANTHER" id="PTHR36845:SF1">
    <property type="entry name" value="HYDROLASE, PUTATIVE (AFU_ORTHOLOGUE AFUA_7G05090)-RELATED"/>
    <property type="match status" value="1"/>
</dbReference>
<reference evidence="6 7" key="1">
    <citation type="submission" date="2018-06" db="EMBL/GenBank/DDBJ databases">
        <title>Pedobacter endophyticus sp. nov., an endophytic bacterium isolated from a leaf of Triticum aestivum.</title>
        <authorList>
            <person name="Zhang L."/>
        </authorList>
    </citation>
    <scope>NUCLEOTIDE SEQUENCE [LARGE SCALE GENOMIC DNA]</scope>
    <source>
        <strain evidence="6 7">CM134L-2</strain>
    </source>
</reference>
<dbReference type="GO" id="GO:0052757">
    <property type="term" value="F:chondroitin hydrolase activity"/>
    <property type="evidence" value="ECO:0007669"/>
    <property type="project" value="TreeGrafter"/>
</dbReference>
<feature type="active site" description="Proton donor" evidence="3">
    <location>
        <position position="186"/>
    </location>
</feature>
<dbReference type="AlphaFoldDB" id="A0A3S3R4V5"/>
<dbReference type="PANTHER" id="PTHR36845">
    <property type="entry name" value="HYDROLASE, PUTATIVE (AFU_ORTHOLOGUE AFUA_7G05090)-RELATED"/>
    <property type="match status" value="1"/>
</dbReference>
<comment type="similarity">
    <text evidence="2">Belongs to the glycosyl hydrolase 88 family.</text>
</comment>
<dbReference type="InterPro" id="IPR010905">
    <property type="entry name" value="Glyco_hydro_88"/>
</dbReference>
<feature type="binding site" evidence="4">
    <location>
        <position position="258"/>
    </location>
    <ligand>
        <name>substrate</name>
    </ligand>
</feature>
<evidence type="ECO:0000313" key="7">
    <source>
        <dbReference type="Proteomes" id="UP000284120"/>
    </source>
</evidence>
<dbReference type="OrthoDB" id="428577at2"/>
<evidence type="ECO:0000256" key="1">
    <source>
        <dbReference type="ARBA" id="ARBA00022801"/>
    </source>
</evidence>
<feature type="active site" description="Nucleophile" evidence="3">
    <location>
        <position position="127"/>
    </location>
</feature>
<dbReference type="GO" id="GO:0000272">
    <property type="term" value="P:polysaccharide catabolic process"/>
    <property type="evidence" value="ECO:0007669"/>
    <property type="project" value="TreeGrafter"/>
</dbReference>
<dbReference type="Proteomes" id="UP000284120">
    <property type="component" value="Unassembled WGS sequence"/>
</dbReference>
<proteinExistence type="inferred from homology"/>
<dbReference type="InterPro" id="IPR052369">
    <property type="entry name" value="UG_Glycosaminoglycan_Hydrolase"/>
</dbReference>
<keyword evidence="7" id="KW-1185">Reference proteome</keyword>
<evidence type="ECO:0000256" key="4">
    <source>
        <dbReference type="PIRSR" id="PIRSR610905-2"/>
    </source>
</evidence>
<feature type="signal peptide" evidence="5">
    <location>
        <begin position="1"/>
        <end position="31"/>
    </location>
</feature>
<dbReference type="Pfam" id="PF07470">
    <property type="entry name" value="Glyco_hydro_88"/>
    <property type="match status" value="1"/>
</dbReference>
<evidence type="ECO:0000256" key="5">
    <source>
        <dbReference type="SAM" id="SignalP"/>
    </source>
</evidence>
<comment type="caution">
    <text evidence="6">The sequence shown here is derived from an EMBL/GenBank/DDBJ whole genome shotgun (WGS) entry which is preliminary data.</text>
</comment>
<feature type="binding site" evidence="4">
    <location>
        <position position="186"/>
    </location>
    <ligand>
        <name>substrate</name>
    </ligand>
</feature>
<dbReference type="InterPro" id="IPR012341">
    <property type="entry name" value="6hp_glycosidase-like_sf"/>
</dbReference>
<keyword evidence="1 6" id="KW-0378">Hydrolase</keyword>
<dbReference type="InterPro" id="IPR008928">
    <property type="entry name" value="6-hairpin_glycosidase_sf"/>
</dbReference>
<dbReference type="SUPFAM" id="SSF48208">
    <property type="entry name" value="Six-hairpin glycosidases"/>
    <property type="match status" value="1"/>
</dbReference>
<sequence length="407" mass="46676">MNSEYFFLAPNSIKKIICCLLLFFCISDVTAQSSKEDMRQLIDRQYKLAEKQYRILASNTPIGRMPKTFYAKSNKFETSDTKWWCSGFYPGSLLYIYEYTKDETTLKEAELRLASLAKEKHYTGNHDLGFMMYCSFGNAYRLNKKPEYKTTIDTAAASLTTRYRPDAKVIQSWNSSKKWKGPVIIDNLMNLELLLWVAQNGGDQKYKEVALNHADATLANHFRPDFSSYHVVDYDMTNGEVVRKGTAQGASDDSAWSRGQGWALYGYTMMYRFTKDKKYLGFAQNIASYILNSPTLPKDKIPYWDFNAKDIPNTYRDASAAAIIASALLELGQYSSSKDKKYYTDQAREMLVSLSSKEYTAEEGSNGGFLLKHSTGALPLKSEIDVPLTYADYYYLEALMRYKNWYL</sequence>
<dbReference type="Gene3D" id="1.50.10.10">
    <property type="match status" value="1"/>
</dbReference>
<feature type="binding site" evidence="4">
    <location>
        <position position="262"/>
    </location>
    <ligand>
        <name>substrate</name>
    </ligand>
</feature>
<evidence type="ECO:0000256" key="2">
    <source>
        <dbReference type="ARBA" id="ARBA00038358"/>
    </source>
</evidence>
<dbReference type="EMBL" id="SAYW01000006">
    <property type="protein sequence ID" value="RWU05079.1"/>
    <property type="molecule type" value="Genomic_DNA"/>
</dbReference>
<keyword evidence="5" id="KW-0732">Signal</keyword>